<keyword evidence="9" id="KW-1185">Reference proteome</keyword>
<evidence type="ECO:0000313" key="8">
    <source>
        <dbReference type="EMBL" id="SIT65855.1"/>
    </source>
</evidence>
<evidence type="ECO:0000256" key="4">
    <source>
        <dbReference type="ARBA" id="ARBA00023002"/>
    </source>
</evidence>
<dbReference type="Proteomes" id="UP000223759">
    <property type="component" value="Unassembled WGS sequence"/>
</dbReference>
<accession>A0A1R3VPJ5</accession>
<evidence type="ECO:0000313" key="9">
    <source>
        <dbReference type="Proteomes" id="UP000223759"/>
    </source>
</evidence>
<dbReference type="InterPro" id="IPR036188">
    <property type="entry name" value="FAD/NAD-bd_sf"/>
</dbReference>
<dbReference type="STRING" id="233100.SAMN05216526_0310"/>
<keyword evidence="6" id="KW-0732">Signal</keyword>
<reference evidence="8 9" key="1">
    <citation type="submission" date="2017-01" db="EMBL/GenBank/DDBJ databases">
        <authorList>
            <person name="Mah S.A."/>
            <person name="Swanson W.J."/>
            <person name="Moy G.W."/>
            <person name="Vacquier V.D."/>
        </authorList>
    </citation>
    <scope>NUCLEOTIDE SEQUENCE [LARGE SCALE GENOMIC DNA]</scope>
    <source>
        <strain evidence="8 9">M9</strain>
    </source>
</reference>
<dbReference type="SUPFAM" id="SSF51905">
    <property type="entry name" value="FAD/NAD(P)-binding domain"/>
    <property type="match status" value="1"/>
</dbReference>
<dbReference type="NCBIfam" id="TIGR02734">
    <property type="entry name" value="crtI_fam"/>
    <property type="match status" value="1"/>
</dbReference>
<dbReference type="PRINTS" id="PR00419">
    <property type="entry name" value="ADXRDTASE"/>
</dbReference>
<evidence type="ECO:0000256" key="3">
    <source>
        <dbReference type="ARBA" id="ARBA00022746"/>
    </source>
</evidence>
<dbReference type="PANTHER" id="PTHR43734:SF1">
    <property type="entry name" value="PHYTOENE DESATURASE"/>
    <property type="match status" value="1"/>
</dbReference>
<dbReference type="OrthoDB" id="9774675at2"/>
<dbReference type="EMBL" id="FTPK01000001">
    <property type="protein sequence ID" value="SIT65855.1"/>
    <property type="molecule type" value="Genomic_DNA"/>
</dbReference>
<dbReference type="InterPro" id="IPR002937">
    <property type="entry name" value="Amino_oxidase"/>
</dbReference>
<feature type="chain" id="PRO_5012300374" evidence="6">
    <location>
        <begin position="31"/>
        <end position="497"/>
    </location>
</feature>
<dbReference type="Gene3D" id="3.50.50.60">
    <property type="entry name" value="FAD/NAD(P)-binding domain"/>
    <property type="match status" value="2"/>
</dbReference>
<comment type="similarity">
    <text evidence="2 5">Belongs to the carotenoid/retinoid oxidoreductase family.</text>
</comment>
<feature type="signal peptide" evidence="6">
    <location>
        <begin position="1"/>
        <end position="30"/>
    </location>
</feature>
<evidence type="ECO:0000256" key="5">
    <source>
        <dbReference type="RuleBase" id="RU362075"/>
    </source>
</evidence>
<gene>
    <name evidence="8" type="ORF">SAMN05216526_0310</name>
</gene>
<comment type="pathway">
    <text evidence="1 5">Carotenoid biosynthesis.</text>
</comment>
<evidence type="ECO:0000259" key="7">
    <source>
        <dbReference type="Pfam" id="PF01593"/>
    </source>
</evidence>
<sequence length="497" mass="55322">MINSTASSQRAVIIGAGFAGLAAAATLAQAGMRVTVLEKHDIPGGRARQFSAEGFTFDMGPSWYWMPDVMEDFFAGFGRRCADYFSLERLDPSYRILFGPDDVVDLPARVPDAMALFESIEPGAGAALARFLDEAKIKYEVGIGEFAGKPCLSFMEFADPRLLKYLSSMHLLRSYRSHVSRFFKHPRLHRLLEFPILFLGGTGKSTPALYSMMNYGDLVLGTWYPKGGMFELVKAMHQLAEEMGAEFMFDTEVTSIHTQGRQVTGVEADGQHFPADFVLGAGDYHHIEQELLPAQSRQYSARYWQNRVMSPSALIFYLGIDRPLPGLLHHTLLFDADFEAHAAQIYEQPAWPTHPALYLNVTSKTDPSTAPEGMENLMVLIPVATGLEDTEATRAHYQRLALERISRMVDFDVAPHVIYARSYAHKDFVGDYHAFGGNAYGLANILKQTALLKPRLKSRRLDNLYYAGQLTVPGPGVPPTILSGRSAAREIIKRANR</sequence>
<dbReference type="PANTHER" id="PTHR43734">
    <property type="entry name" value="PHYTOENE DESATURASE"/>
    <property type="match status" value="1"/>
</dbReference>
<feature type="domain" description="Amine oxidase" evidence="7">
    <location>
        <begin position="18"/>
        <end position="492"/>
    </location>
</feature>
<dbReference type="Pfam" id="PF01593">
    <property type="entry name" value="Amino_oxidase"/>
    <property type="match status" value="1"/>
</dbReference>
<organism evidence="8 9">
    <name type="scientific">Ectothiorhodosinus mongolicus</name>
    <dbReference type="NCBI Taxonomy" id="233100"/>
    <lineage>
        <taxon>Bacteria</taxon>
        <taxon>Pseudomonadati</taxon>
        <taxon>Pseudomonadota</taxon>
        <taxon>Gammaproteobacteria</taxon>
        <taxon>Chromatiales</taxon>
        <taxon>Ectothiorhodospiraceae</taxon>
        <taxon>Ectothiorhodosinus</taxon>
    </lineage>
</organism>
<dbReference type="RefSeq" id="WP_076754334.1">
    <property type="nucleotide sequence ID" value="NZ_CP023018.1"/>
</dbReference>
<dbReference type="AlphaFoldDB" id="A0A1R3VPJ5"/>
<protein>
    <submittedName>
        <fullName evidence="8">Phytoene desaturase</fullName>
    </submittedName>
</protein>
<keyword evidence="3 5" id="KW-0125">Carotenoid biosynthesis</keyword>
<proteinExistence type="inferred from homology"/>
<evidence type="ECO:0000256" key="1">
    <source>
        <dbReference type="ARBA" id="ARBA00004829"/>
    </source>
</evidence>
<dbReference type="GO" id="GO:0016117">
    <property type="term" value="P:carotenoid biosynthetic process"/>
    <property type="evidence" value="ECO:0007669"/>
    <property type="project" value="UniProtKB-KW"/>
</dbReference>
<dbReference type="InterPro" id="IPR014105">
    <property type="entry name" value="Carotenoid/retinoid_OxRdtase"/>
</dbReference>
<name>A0A1R3VPJ5_9GAMM</name>
<evidence type="ECO:0000256" key="2">
    <source>
        <dbReference type="ARBA" id="ARBA00006046"/>
    </source>
</evidence>
<evidence type="ECO:0000256" key="6">
    <source>
        <dbReference type="SAM" id="SignalP"/>
    </source>
</evidence>
<dbReference type="GO" id="GO:0016491">
    <property type="term" value="F:oxidoreductase activity"/>
    <property type="evidence" value="ECO:0007669"/>
    <property type="project" value="UniProtKB-KW"/>
</dbReference>
<keyword evidence="4 5" id="KW-0560">Oxidoreductase</keyword>